<dbReference type="AlphaFoldDB" id="A0A9D2A821"/>
<dbReference type="InterPro" id="IPR029002">
    <property type="entry name" value="PLPC/GPLD1"/>
</dbReference>
<feature type="region of interest" description="Disordered" evidence="1">
    <location>
        <begin position="296"/>
        <end position="333"/>
    </location>
</feature>
<dbReference type="Pfam" id="PF00882">
    <property type="entry name" value="Zn_dep_PLPC"/>
    <property type="match status" value="1"/>
</dbReference>
<comment type="caution">
    <text evidence="3">The sequence shown here is derived from an EMBL/GenBank/DDBJ whole genome shotgun (WGS) entry which is preliminary data.</text>
</comment>
<evidence type="ECO:0000256" key="1">
    <source>
        <dbReference type="SAM" id="MobiDB-lite"/>
    </source>
</evidence>
<name>A0A9D2A821_9FIRM</name>
<reference evidence="3" key="2">
    <citation type="submission" date="2021-04" db="EMBL/GenBank/DDBJ databases">
        <authorList>
            <person name="Gilroy R."/>
        </authorList>
    </citation>
    <scope>NUCLEOTIDE SEQUENCE</scope>
    <source>
        <strain evidence="3">CHK187-5294</strain>
    </source>
</reference>
<reference evidence="3" key="1">
    <citation type="journal article" date="2021" name="PeerJ">
        <title>Extensive microbial diversity within the chicken gut microbiome revealed by metagenomics and culture.</title>
        <authorList>
            <person name="Gilroy R."/>
            <person name="Ravi A."/>
            <person name="Getino M."/>
            <person name="Pursley I."/>
            <person name="Horton D.L."/>
            <person name="Alikhan N.F."/>
            <person name="Baker D."/>
            <person name="Gharbi K."/>
            <person name="Hall N."/>
            <person name="Watson M."/>
            <person name="Adriaenssens E.M."/>
            <person name="Foster-Nyarko E."/>
            <person name="Jarju S."/>
            <person name="Secka A."/>
            <person name="Antonio M."/>
            <person name="Oren A."/>
            <person name="Chaudhuri R.R."/>
            <person name="La Ragione R."/>
            <person name="Hildebrand F."/>
            <person name="Pallen M.J."/>
        </authorList>
    </citation>
    <scope>NUCLEOTIDE SEQUENCE</scope>
    <source>
        <strain evidence="3">CHK187-5294</strain>
    </source>
</reference>
<evidence type="ECO:0000313" key="3">
    <source>
        <dbReference type="EMBL" id="HIZ02974.1"/>
    </source>
</evidence>
<dbReference type="EMBL" id="DXCL01000009">
    <property type="protein sequence ID" value="HIZ02974.1"/>
    <property type="molecule type" value="Genomic_DNA"/>
</dbReference>
<dbReference type="Proteomes" id="UP000824132">
    <property type="component" value="Unassembled WGS sequence"/>
</dbReference>
<evidence type="ECO:0000259" key="2">
    <source>
        <dbReference type="Pfam" id="PF00882"/>
    </source>
</evidence>
<sequence>MPSSYTHQLIAEQIAEALPENIKSRVSFMPEYFFGAQGGDVFYFYNIAGGGKNIGKYFHRKNIYGVFTSFARSAGTCDPRALSYIAGYITHYAADTVFHPYVYWLSKTEKERTGRKKDNFHALAESDFDGYFVRRYKRSGVNEYEFPVKYDDLDLKAVFPVLAEAVACGGGEIKERRFFRAAKRFFSFQNFFSDRRFRRGRTLFGAEKFLHLPHVFSGLYRRENYDLRYVNGERREWYYPAEPALTSRESADELFERSVKEGVRLICAFFIAAEGNEPLKKEDFGKHFLTGLPEDAALPFDEKGNPADQAEKGAEKKTREKNAAARHETKAHN</sequence>
<feature type="compositionally biased region" description="Basic and acidic residues" evidence="1">
    <location>
        <begin position="300"/>
        <end position="333"/>
    </location>
</feature>
<protein>
    <submittedName>
        <fullName evidence="3">Zinc dependent phospholipase C family protein</fullName>
    </submittedName>
</protein>
<evidence type="ECO:0000313" key="4">
    <source>
        <dbReference type="Proteomes" id="UP000824132"/>
    </source>
</evidence>
<feature type="domain" description="Phospholipase C/D" evidence="2">
    <location>
        <begin position="6"/>
        <end position="145"/>
    </location>
</feature>
<accession>A0A9D2A821</accession>
<organism evidence="3 4">
    <name type="scientific">Candidatus Borkfalkia avistercoris</name>
    <dbReference type="NCBI Taxonomy" id="2838504"/>
    <lineage>
        <taxon>Bacteria</taxon>
        <taxon>Bacillati</taxon>
        <taxon>Bacillota</taxon>
        <taxon>Clostridia</taxon>
        <taxon>Christensenellales</taxon>
        <taxon>Christensenellaceae</taxon>
        <taxon>Candidatus Borkfalkia</taxon>
    </lineage>
</organism>
<proteinExistence type="predicted"/>
<gene>
    <name evidence="3" type="ORF">H9727_01660</name>
</gene>